<evidence type="ECO:0000313" key="2">
    <source>
        <dbReference type="Proteomes" id="UP001160148"/>
    </source>
</evidence>
<gene>
    <name evidence="1" type="ORF">MEUPH1_LOCUS13305</name>
</gene>
<evidence type="ECO:0000313" key="1">
    <source>
        <dbReference type="EMBL" id="CAI6357708.1"/>
    </source>
</evidence>
<protein>
    <recommendedName>
        <fullName evidence="3">LAGLIDADG homing endonuclease</fullName>
    </recommendedName>
</protein>
<keyword evidence="2" id="KW-1185">Reference proteome</keyword>
<reference evidence="1 2" key="1">
    <citation type="submission" date="2023-01" db="EMBL/GenBank/DDBJ databases">
        <authorList>
            <person name="Whitehead M."/>
        </authorList>
    </citation>
    <scope>NUCLEOTIDE SEQUENCE [LARGE SCALE GENOMIC DNA]</scope>
</reference>
<dbReference type="Proteomes" id="UP001160148">
    <property type="component" value="Unassembled WGS sequence"/>
</dbReference>
<sequence length="112" mass="12825">MMFARSRSLITYPYTLNGSNLIPVYSGICDLNFTFTSFLCSRAHIDKITCKALEVLGFVKRISGDFKPTTSLKSIYCALVRPIIEYGILKQLMPVYNYNGFIINFYALWNMP</sequence>
<evidence type="ECO:0008006" key="3">
    <source>
        <dbReference type="Google" id="ProtNLM"/>
    </source>
</evidence>
<comment type="caution">
    <text evidence="1">The sequence shown here is derived from an EMBL/GenBank/DDBJ whole genome shotgun (WGS) entry which is preliminary data.</text>
</comment>
<dbReference type="AlphaFoldDB" id="A0AAV0WPF2"/>
<organism evidence="1 2">
    <name type="scientific">Macrosiphum euphorbiae</name>
    <name type="common">potato aphid</name>
    <dbReference type="NCBI Taxonomy" id="13131"/>
    <lineage>
        <taxon>Eukaryota</taxon>
        <taxon>Metazoa</taxon>
        <taxon>Ecdysozoa</taxon>
        <taxon>Arthropoda</taxon>
        <taxon>Hexapoda</taxon>
        <taxon>Insecta</taxon>
        <taxon>Pterygota</taxon>
        <taxon>Neoptera</taxon>
        <taxon>Paraneoptera</taxon>
        <taxon>Hemiptera</taxon>
        <taxon>Sternorrhyncha</taxon>
        <taxon>Aphidomorpha</taxon>
        <taxon>Aphidoidea</taxon>
        <taxon>Aphididae</taxon>
        <taxon>Macrosiphini</taxon>
        <taxon>Macrosiphum</taxon>
    </lineage>
</organism>
<accession>A0AAV0WPF2</accession>
<dbReference type="EMBL" id="CARXXK010000002">
    <property type="protein sequence ID" value="CAI6357708.1"/>
    <property type="molecule type" value="Genomic_DNA"/>
</dbReference>
<proteinExistence type="predicted"/>
<name>A0AAV0WPF2_9HEMI</name>